<name>B9S324_RICCO</name>
<dbReference type="Pfam" id="PF07734">
    <property type="entry name" value="FBA_1"/>
    <property type="match status" value="1"/>
</dbReference>
<organism evidence="2 3">
    <name type="scientific">Ricinus communis</name>
    <name type="common">Castor bean</name>
    <dbReference type="NCBI Taxonomy" id="3988"/>
    <lineage>
        <taxon>Eukaryota</taxon>
        <taxon>Viridiplantae</taxon>
        <taxon>Streptophyta</taxon>
        <taxon>Embryophyta</taxon>
        <taxon>Tracheophyta</taxon>
        <taxon>Spermatophyta</taxon>
        <taxon>Magnoliopsida</taxon>
        <taxon>eudicotyledons</taxon>
        <taxon>Gunneridae</taxon>
        <taxon>Pentapetalae</taxon>
        <taxon>rosids</taxon>
        <taxon>fabids</taxon>
        <taxon>Malpighiales</taxon>
        <taxon>Euphorbiaceae</taxon>
        <taxon>Acalyphoideae</taxon>
        <taxon>Acalypheae</taxon>
        <taxon>Ricinus</taxon>
    </lineage>
</organism>
<proteinExistence type="predicted"/>
<dbReference type="PROSITE" id="PS50181">
    <property type="entry name" value="FBOX"/>
    <property type="match status" value="1"/>
</dbReference>
<evidence type="ECO:0000259" key="1">
    <source>
        <dbReference type="PROSITE" id="PS50181"/>
    </source>
</evidence>
<evidence type="ECO:0000313" key="3">
    <source>
        <dbReference type="Proteomes" id="UP000008311"/>
    </source>
</evidence>
<dbReference type="NCBIfam" id="TIGR01640">
    <property type="entry name" value="F_box_assoc_1"/>
    <property type="match status" value="1"/>
</dbReference>
<protein>
    <submittedName>
        <fullName evidence="2">Ubiquitin-protein ligase, putative</fullName>
    </submittedName>
</protein>
<dbReference type="Proteomes" id="UP000008311">
    <property type="component" value="Unassembled WGS sequence"/>
</dbReference>
<gene>
    <name evidence="2" type="ORF">RCOM_1194880</name>
</gene>
<evidence type="ECO:0000313" key="2">
    <source>
        <dbReference type="EMBL" id="EEF42009.1"/>
    </source>
</evidence>
<dbReference type="PANTHER" id="PTHR31672:SF13">
    <property type="entry name" value="F-BOX PROTEIN CPR30-LIKE"/>
    <property type="match status" value="1"/>
</dbReference>
<dbReference type="eggNOG" id="ENOG502QUVH">
    <property type="taxonomic scope" value="Eukaryota"/>
</dbReference>
<sequence length="369" mass="41836">MPRHPPQLPFEIIIDILSRLPVKHLIQFKCVCRTWQYLISSDPEFAKLHLERVLQVTNVHLHRLLLSADPFQSVDMEAYCDADDNFLIREHRFPVRNPEDDDFEFVGSCNGLISAVFGSDHEITVWNPSTGESRKLPAPTSSTEDKLFYGFGYDSKLDDYKIVRGASSASCNEVQMEVFNLKGNRWRAIQNLHCNVRFQGSAIALNGILHWLVDQLNEGLMIVSLDLAEEKFLEMVVLPDYVTENWGTELKVLGDSLSVCSSSHTTNFEAWTVKGYGSKASWLKLFSFNSDPLPGCKYWLNVLWVAKNGNVLLNYEGLEIIVYNPKEQTLKQFNVPNNWHWFEAITYIESLVSPNAGNGSVAAADDQGL</sequence>
<dbReference type="SMART" id="SM00256">
    <property type="entry name" value="FBOX"/>
    <property type="match status" value="1"/>
</dbReference>
<dbReference type="EMBL" id="EQ973855">
    <property type="protein sequence ID" value="EEF42009.1"/>
    <property type="molecule type" value="Genomic_DNA"/>
</dbReference>
<dbReference type="GO" id="GO:0016874">
    <property type="term" value="F:ligase activity"/>
    <property type="evidence" value="ECO:0007669"/>
    <property type="project" value="UniProtKB-KW"/>
</dbReference>
<dbReference type="InParanoid" id="B9S324"/>
<keyword evidence="3" id="KW-1185">Reference proteome</keyword>
<dbReference type="STRING" id="3988.B9S324"/>
<dbReference type="InterPro" id="IPR050796">
    <property type="entry name" value="SCF_F-box_component"/>
</dbReference>
<dbReference type="SUPFAM" id="SSF81383">
    <property type="entry name" value="F-box domain"/>
    <property type="match status" value="1"/>
</dbReference>
<reference evidence="3" key="1">
    <citation type="journal article" date="2010" name="Nat. Biotechnol.">
        <title>Draft genome sequence of the oilseed species Ricinus communis.</title>
        <authorList>
            <person name="Chan A.P."/>
            <person name="Crabtree J."/>
            <person name="Zhao Q."/>
            <person name="Lorenzi H."/>
            <person name="Orvis J."/>
            <person name="Puiu D."/>
            <person name="Melake-Berhan A."/>
            <person name="Jones K.M."/>
            <person name="Redman J."/>
            <person name="Chen G."/>
            <person name="Cahoon E.B."/>
            <person name="Gedil M."/>
            <person name="Stanke M."/>
            <person name="Haas B.J."/>
            <person name="Wortman J.R."/>
            <person name="Fraser-Liggett C.M."/>
            <person name="Ravel J."/>
            <person name="Rabinowicz P.D."/>
        </authorList>
    </citation>
    <scope>NUCLEOTIDE SEQUENCE [LARGE SCALE GENOMIC DNA]</scope>
    <source>
        <strain evidence="3">cv. Hale</strain>
    </source>
</reference>
<dbReference type="SUPFAM" id="SSF50965">
    <property type="entry name" value="Galactose oxidase, central domain"/>
    <property type="match status" value="1"/>
</dbReference>
<dbReference type="CDD" id="cd22157">
    <property type="entry name" value="F-box_AtFBW1-like"/>
    <property type="match status" value="1"/>
</dbReference>
<keyword evidence="2" id="KW-0436">Ligase</keyword>
<dbReference type="AlphaFoldDB" id="B9S324"/>
<dbReference type="Gene3D" id="1.20.1280.50">
    <property type="match status" value="1"/>
</dbReference>
<accession>B9S324</accession>
<dbReference type="InterPro" id="IPR017451">
    <property type="entry name" value="F-box-assoc_interact_dom"/>
</dbReference>
<dbReference type="InterPro" id="IPR036047">
    <property type="entry name" value="F-box-like_dom_sf"/>
</dbReference>
<dbReference type="InterPro" id="IPR001810">
    <property type="entry name" value="F-box_dom"/>
</dbReference>
<dbReference type="InterPro" id="IPR006527">
    <property type="entry name" value="F-box-assoc_dom_typ1"/>
</dbReference>
<dbReference type="PANTHER" id="PTHR31672">
    <property type="entry name" value="BNACNNG10540D PROTEIN"/>
    <property type="match status" value="1"/>
</dbReference>
<dbReference type="InterPro" id="IPR011043">
    <property type="entry name" value="Gal_Oxase/kelch_b-propeller"/>
</dbReference>
<dbReference type="Pfam" id="PF00646">
    <property type="entry name" value="F-box"/>
    <property type="match status" value="1"/>
</dbReference>
<feature type="domain" description="F-box" evidence="1">
    <location>
        <begin position="2"/>
        <end position="48"/>
    </location>
</feature>